<gene>
    <name evidence="1" type="ORF">WT27_12670</name>
</gene>
<organism evidence="1 2">
    <name type="scientific">Burkholderia territorii</name>
    <dbReference type="NCBI Taxonomy" id="1503055"/>
    <lineage>
        <taxon>Bacteria</taxon>
        <taxon>Pseudomonadati</taxon>
        <taxon>Pseudomonadota</taxon>
        <taxon>Betaproteobacteria</taxon>
        <taxon>Burkholderiales</taxon>
        <taxon>Burkholderiaceae</taxon>
        <taxon>Burkholderia</taxon>
        <taxon>Burkholderia cepacia complex</taxon>
    </lineage>
</organism>
<sequence length="76" mass="8309">MPYRSFTASVRASADIRSRSRLRFACGFFFASFPVMAGICQISHSEYAGSSGFPPKLHAPLGKRATVQIFSSIVFS</sequence>
<name>A0A105V4N7_9BURK</name>
<dbReference type="Proteomes" id="UP000062317">
    <property type="component" value="Unassembled WGS sequence"/>
</dbReference>
<comment type="caution">
    <text evidence="1">The sequence shown here is derived from an EMBL/GenBank/DDBJ whole genome shotgun (WGS) entry which is preliminary data.</text>
</comment>
<reference evidence="1 2" key="1">
    <citation type="submission" date="2015-11" db="EMBL/GenBank/DDBJ databases">
        <title>Expanding the genomic diversity of Burkholderia species for the development of highly accurate diagnostics.</title>
        <authorList>
            <person name="Sahl J."/>
            <person name="Keim P."/>
            <person name="Wagner D."/>
        </authorList>
    </citation>
    <scope>NUCLEOTIDE SEQUENCE [LARGE SCALE GENOMIC DNA]</scope>
    <source>
        <strain evidence="1 2">MSMB1301WGS</strain>
    </source>
</reference>
<protein>
    <submittedName>
        <fullName evidence="1">Uncharacterized protein</fullName>
    </submittedName>
</protein>
<dbReference type="EMBL" id="LPEQ01000113">
    <property type="protein sequence ID" value="KVV40779.1"/>
    <property type="molecule type" value="Genomic_DNA"/>
</dbReference>
<proteinExistence type="predicted"/>
<dbReference type="AlphaFoldDB" id="A0A105V4N7"/>
<evidence type="ECO:0000313" key="1">
    <source>
        <dbReference type="EMBL" id="KVV40779.1"/>
    </source>
</evidence>
<keyword evidence="2" id="KW-1185">Reference proteome</keyword>
<accession>A0A105V4N7</accession>
<evidence type="ECO:0000313" key="2">
    <source>
        <dbReference type="Proteomes" id="UP000062317"/>
    </source>
</evidence>